<keyword evidence="3" id="KW-0677">Repeat</keyword>
<dbReference type="EMBL" id="VRMN01000007">
    <property type="protein sequence ID" value="KAA8493324.1"/>
    <property type="molecule type" value="Genomic_DNA"/>
</dbReference>
<accession>A0A5J4YRH4</accession>
<keyword evidence="12" id="KW-1185">Reference proteome</keyword>
<dbReference type="GO" id="GO:0032259">
    <property type="term" value="P:methylation"/>
    <property type="evidence" value="ECO:0007669"/>
    <property type="project" value="UniProtKB-KW"/>
</dbReference>
<dbReference type="Gene3D" id="3.30.40.10">
    <property type="entry name" value="Zinc/RING finger domain, C3HC4 (zinc finger)"/>
    <property type="match status" value="1"/>
</dbReference>
<dbReference type="GO" id="GO:0045944">
    <property type="term" value="P:positive regulation of transcription by RNA polymerase II"/>
    <property type="evidence" value="ECO:0007669"/>
    <property type="project" value="TreeGrafter"/>
</dbReference>
<dbReference type="SMART" id="SM00249">
    <property type="entry name" value="PHD"/>
    <property type="match status" value="1"/>
</dbReference>
<evidence type="ECO:0000256" key="2">
    <source>
        <dbReference type="ARBA" id="ARBA00022723"/>
    </source>
</evidence>
<dbReference type="PANTHER" id="PTHR13763">
    <property type="entry name" value="BREAST CANCER TYPE 1 SUSCEPTIBILITY PROTEIN BRCA1"/>
    <property type="match status" value="1"/>
</dbReference>
<dbReference type="GO" id="GO:0008270">
    <property type="term" value="F:zinc ion binding"/>
    <property type="evidence" value="ECO:0007669"/>
    <property type="project" value="UniProtKB-KW"/>
</dbReference>
<name>A0A5J4YRH4_PORPP</name>
<keyword evidence="7" id="KW-0234">DNA repair</keyword>
<evidence type="ECO:0000256" key="7">
    <source>
        <dbReference type="ARBA" id="ARBA00023204"/>
    </source>
</evidence>
<evidence type="ECO:0000256" key="8">
    <source>
        <dbReference type="ARBA" id="ARBA00023242"/>
    </source>
</evidence>
<dbReference type="InterPro" id="IPR013083">
    <property type="entry name" value="Znf_RING/FYVE/PHD"/>
</dbReference>
<keyword evidence="11" id="KW-0808">Transferase</keyword>
<evidence type="ECO:0000313" key="11">
    <source>
        <dbReference type="EMBL" id="KAA8493324.1"/>
    </source>
</evidence>
<proteinExistence type="predicted"/>
<gene>
    <name evidence="11" type="ORF">FVE85_8769</name>
</gene>
<evidence type="ECO:0000256" key="6">
    <source>
        <dbReference type="ARBA" id="ARBA00022833"/>
    </source>
</evidence>
<dbReference type="PROSITE" id="PS51805">
    <property type="entry name" value="EPHD"/>
    <property type="match status" value="1"/>
</dbReference>
<dbReference type="GO" id="GO:0000724">
    <property type="term" value="P:double-strand break repair via homologous recombination"/>
    <property type="evidence" value="ECO:0007669"/>
    <property type="project" value="TreeGrafter"/>
</dbReference>
<dbReference type="Proteomes" id="UP000324585">
    <property type="component" value="Unassembled WGS sequence"/>
</dbReference>
<evidence type="ECO:0000256" key="5">
    <source>
        <dbReference type="ARBA" id="ARBA00022771"/>
    </source>
</evidence>
<keyword evidence="6" id="KW-0862">Zinc</keyword>
<dbReference type="Pfam" id="PF13771">
    <property type="entry name" value="zf-HC5HC2H"/>
    <property type="match status" value="1"/>
</dbReference>
<keyword evidence="8" id="KW-0539">Nucleus</keyword>
<evidence type="ECO:0000256" key="4">
    <source>
        <dbReference type="ARBA" id="ARBA00022763"/>
    </source>
</evidence>
<dbReference type="PANTHER" id="PTHR13763:SF0">
    <property type="entry name" value="BREAST CANCER TYPE 1 SUSCEPTIBILITY PROTEIN"/>
    <property type="match status" value="1"/>
</dbReference>
<dbReference type="OrthoDB" id="6077at2759"/>
<dbReference type="AlphaFoldDB" id="A0A5J4YRH4"/>
<organism evidence="11 12">
    <name type="scientific">Porphyridium purpureum</name>
    <name type="common">Red alga</name>
    <name type="synonym">Porphyridium cruentum</name>
    <dbReference type="NCBI Taxonomy" id="35688"/>
    <lineage>
        <taxon>Eukaryota</taxon>
        <taxon>Rhodophyta</taxon>
        <taxon>Bangiophyceae</taxon>
        <taxon>Porphyridiales</taxon>
        <taxon>Porphyridiaceae</taxon>
        <taxon>Porphyridium</taxon>
    </lineage>
</organism>
<reference evidence="12" key="1">
    <citation type="journal article" date="2019" name="Nat. Commun.">
        <title>Expansion of phycobilisome linker gene families in mesophilic red algae.</title>
        <authorList>
            <person name="Lee J."/>
            <person name="Kim D."/>
            <person name="Bhattacharya D."/>
            <person name="Yoon H.S."/>
        </authorList>
    </citation>
    <scope>NUCLEOTIDE SEQUENCE [LARGE SCALE GENOMIC DNA]</scope>
    <source>
        <strain evidence="12">CCMP 1328</strain>
    </source>
</reference>
<feature type="domain" description="PHD-type" evidence="10">
    <location>
        <begin position="359"/>
        <end position="466"/>
    </location>
</feature>
<dbReference type="GO" id="GO:0008168">
    <property type="term" value="F:methyltransferase activity"/>
    <property type="evidence" value="ECO:0007669"/>
    <property type="project" value="UniProtKB-KW"/>
</dbReference>
<keyword evidence="2" id="KW-0479">Metal-binding</keyword>
<feature type="region of interest" description="Disordered" evidence="9">
    <location>
        <begin position="237"/>
        <end position="271"/>
    </location>
</feature>
<evidence type="ECO:0000256" key="1">
    <source>
        <dbReference type="ARBA" id="ARBA00004123"/>
    </source>
</evidence>
<dbReference type="GO" id="GO:0005634">
    <property type="term" value="C:nucleus"/>
    <property type="evidence" value="ECO:0007669"/>
    <property type="project" value="UniProtKB-SubCell"/>
</dbReference>
<keyword evidence="4" id="KW-0227">DNA damage</keyword>
<evidence type="ECO:0000256" key="9">
    <source>
        <dbReference type="SAM" id="MobiDB-lite"/>
    </source>
</evidence>
<dbReference type="GO" id="GO:0004842">
    <property type="term" value="F:ubiquitin-protein transferase activity"/>
    <property type="evidence" value="ECO:0007669"/>
    <property type="project" value="TreeGrafter"/>
</dbReference>
<evidence type="ECO:0000313" key="12">
    <source>
        <dbReference type="Proteomes" id="UP000324585"/>
    </source>
</evidence>
<evidence type="ECO:0000256" key="3">
    <source>
        <dbReference type="ARBA" id="ARBA00022737"/>
    </source>
</evidence>
<keyword evidence="5" id="KW-0863">Zinc-finger</keyword>
<protein>
    <submittedName>
        <fullName evidence="11">Histone-lysine N-methyltransferase trithorax</fullName>
    </submittedName>
</protein>
<comment type="caution">
    <text evidence="11">The sequence shown here is derived from an EMBL/GenBank/DDBJ whole genome shotgun (WGS) entry which is preliminary data.</text>
</comment>
<keyword evidence="11" id="KW-0489">Methyltransferase</keyword>
<dbReference type="InterPro" id="IPR031099">
    <property type="entry name" value="BRCA1-associated"/>
</dbReference>
<dbReference type="InterPro" id="IPR034732">
    <property type="entry name" value="EPHD"/>
</dbReference>
<dbReference type="InterPro" id="IPR001965">
    <property type="entry name" value="Znf_PHD"/>
</dbReference>
<comment type="subcellular location">
    <subcellularLocation>
        <location evidence="1">Nucleus</location>
    </subcellularLocation>
</comment>
<evidence type="ECO:0000259" key="10">
    <source>
        <dbReference type="PROSITE" id="PS51805"/>
    </source>
</evidence>
<sequence>MKERRPGGAEDASSVPQCRTQARERARLGKAAKALNTCDRRRGKANVSRRMHVEHEHLVSLVDLVQDRFGGTLVVPEPVELERVDDPVVHEIPSRKRLREECVRMHRALSEGLDAFGGTAQARDIAAEMFVPLHICPVHIQRSAANCDCSPPRAYRRMSYTYPQDVGVGLDDANIHSSTCNQSSALDGFAPTRPFDLDFGLPTARRSKRAKYSEVQKYTSLLPLPESLRHVTSFDVLPDKRDQPRGTALRRRNSILPATLPGQGQPQAHEARVPTSQAGSELDGHVGLGTRLKLGFETMDEAARAIAEKQDSRMELVRTRAAQSRHRRKPEPFGMTLSRRRQFARCGLCPDVMPASAHDMDALFASERDLVGPFATKNGRLSLYVHFECATWAPEIFLDVDGAQFRNVYDAYSRGRRLWCAHCGQKGATVGCYTESCRRAFHYCCLRAAKCRLLLEHFTAFCSEHASRADLPMTRQLILAQAALAAQRHAEASPEDETTAGLDCPHSCYTGLRRNETELIFSASWKRVSVDFASTESARAEFEMRVLYLRRQGRLMALNHRMRAWSPTPYRTHPSCVRATAFDAIAGQIEAKAEELRNKVRLLGASLGVQIINADPESKLAEQHNSTMPCAAVPPKATSSALFLLRNFYGCTRELEDVTAEQQHEPSTLPQLSRGKNRRVFELGGARYVSERKTGALKSVQSDRVTCVRREGSRVAGSGWMLFVTEQEEEEQRARPKDDRAQRRINLARKWCLLEPEQREEYCKRALESAVDTVAGVVSLSHAPS</sequence>